<dbReference type="NCBIfam" id="NF003381">
    <property type="entry name" value="PRK04460.1"/>
    <property type="match status" value="1"/>
</dbReference>
<feature type="domain" description="Ribbon-helix-helix protein CopG" evidence="9">
    <location>
        <begin position="3"/>
        <end position="40"/>
    </location>
</feature>
<dbReference type="KEGG" id="mbry:B1812_06760"/>
<dbReference type="Gene3D" id="1.10.1220.10">
    <property type="entry name" value="Met repressor-like"/>
    <property type="match status" value="1"/>
</dbReference>
<feature type="binding site" evidence="7">
    <location>
        <position position="88"/>
    </location>
    <ligand>
        <name>Ni(2+)</name>
        <dbReference type="ChEBI" id="CHEBI:49786"/>
    </ligand>
</feature>
<dbReference type="InterPro" id="IPR027271">
    <property type="entry name" value="Acetolactate_synth/TF_NikR_C"/>
</dbReference>
<evidence type="ECO:0000256" key="4">
    <source>
        <dbReference type="ARBA" id="ARBA00023015"/>
    </source>
</evidence>
<dbReference type="Gene3D" id="3.30.70.1150">
    <property type="entry name" value="ACT-like. Chain A, domain 2"/>
    <property type="match status" value="1"/>
</dbReference>
<dbReference type="EMBL" id="CP019948">
    <property type="protein sequence ID" value="ARN80825.1"/>
    <property type="molecule type" value="Genomic_DNA"/>
</dbReference>
<evidence type="ECO:0000256" key="6">
    <source>
        <dbReference type="ARBA" id="ARBA00023163"/>
    </source>
</evidence>
<dbReference type="SUPFAM" id="SSF55021">
    <property type="entry name" value="ACT-like"/>
    <property type="match status" value="1"/>
</dbReference>
<evidence type="ECO:0000313" key="11">
    <source>
        <dbReference type="EMBL" id="ARN80825.1"/>
    </source>
</evidence>
<comment type="function">
    <text evidence="7">Transcriptional regulator.</text>
</comment>
<feature type="binding site" evidence="7">
    <location>
        <position position="96"/>
    </location>
    <ligand>
        <name>Ni(2+)</name>
        <dbReference type="ChEBI" id="CHEBI:49786"/>
    </ligand>
</feature>
<keyword evidence="4 7" id="KW-0805">Transcription regulation</keyword>
<feature type="domain" description="Transcription factor NikR nickel binding C-terminal" evidence="10">
    <location>
        <begin position="54"/>
        <end position="129"/>
    </location>
</feature>
<keyword evidence="2 7" id="KW-0533">Nickel</keyword>
<evidence type="ECO:0000256" key="3">
    <source>
        <dbReference type="ARBA" id="ARBA00022723"/>
    </source>
</evidence>
<evidence type="ECO:0000256" key="8">
    <source>
        <dbReference type="SAM" id="MobiDB-lite"/>
    </source>
</evidence>
<dbReference type="InterPro" id="IPR013321">
    <property type="entry name" value="Arc_rbn_hlx_hlx"/>
</dbReference>
<keyword evidence="12" id="KW-1185">Reference proteome</keyword>
<dbReference type="InterPro" id="IPR002145">
    <property type="entry name" value="CopG"/>
</dbReference>
<feature type="binding site" evidence="7">
    <location>
        <position position="90"/>
    </location>
    <ligand>
        <name>Ni(2+)</name>
        <dbReference type="ChEBI" id="CHEBI:49786"/>
    </ligand>
</feature>
<comment type="similarity">
    <text evidence="1 7">Belongs to the transcriptional regulatory CopG/NikR family.</text>
</comment>
<dbReference type="InterPro" id="IPR045865">
    <property type="entry name" value="ACT-like_dom_sf"/>
</dbReference>
<dbReference type="CDD" id="cd22231">
    <property type="entry name" value="RHH_NikR_HicB-like"/>
    <property type="match status" value="1"/>
</dbReference>
<dbReference type="Pfam" id="PF08753">
    <property type="entry name" value="NikR_C"/>
    <property type="match status" value="1"/>
</dbReference>
<dbReference type="AlphaFoldDB" id="A0A1W6MTD3"/>
<dbReference type="InterPro" id="IPR014864">
    <property type="entry name" value="TF_NikR_Ni-bd_C"/>
</dbReference>
<feature type="binding site" evidence="7">
    <location>
        <position position="77"/>
    </location>
    <ligand>
        <name>Ni(2+)</name>
        <dbReference type="ChEBI" id="CHEBI:49786"/>
    </ligand>
</feature>
<dbReference type="PANTHER" id="PTHR34719:SF2">
    <property type="entry name" value="NICKEL-RESPONSIVE REGULATOR"/>
    <property type="match status" value="1"/>
</dbReference>
<feature type="region of interest" description="Disordered" evidence="8">
    <location>
        <begin position="135"/>
        <end position="156"/>
    </location>
</feature>
<dbReference type="SUPFAM" id="SSF47598">
    <property type="entry name" value="Ribbon-helix-helix"/>
    <property type="match status" value="1"/>
</dbReference>
<name>A0A1W6MTD3_9HYPH</name>
<evidence type="ECO:0000313" key="12">
    <source>
        <dbReference type="Proteomes" id="UP000193978"/>
    </source>
</evidence>
<sequence>MQRVTMTIDEELMESLDRYMAASGHRNRSEAVRDLVRAGLLLQPENDDGERACMAALVYVYDHETRQLSKRLLSDHHSHADMSIATLHVHIDAESCLEVSLLRGQKAEVEHFAQHVIGERGVRYGQLVVVPANLESSSEGDDGHGHDHHHHGDDLV</sequence>
<keyword evidence="3 7" id="KW-0479">Metal-binding</keyword>
<organism evidence="11 12">
    <name type="scientific">Methylocystis bryophila</name>
    <dbReference type="NCBI Taxonomy" id="655015"/>
    <lineage>
        <taxon>Bacteria</taxon>
        <taxon>Pseudomonadati</taxon>
        <taxon>Pseudomonadota</taxon>
        <taxon>Alphaproteobacteria</taxon>
        <taxon>Hyphomicrobiales</taxon>
        <taxon>Methylocystaceae</taxon>
        <taxon>Methylocystis</taxon>
    </lineage>
</organism>
<protein>
    <recommendedName>
        <fullName evidence="7">Putative nickel-responsive regulator</fullName>
    </recommendedName>
</protein>
<dbReference type="OrthoDB" id="9806294at2"/>
<keyword evidence="5 7" id="KW-0238">DNA-binding</keyword>
<dbReference type="GO" id="GO:0016151">
    <property type="term" value="F:nickel cation binding"/>
    <property type="evidence" value="ECO:0007669"/>
    <property type="project" value="UniProtKB-UniRule"/>
</dbReference>
<evidence type="ECO:0000256" key="7">
    <source>
        <dbReference type="HAMAP-Rule" id="MF_00476"/>
    </source>
</evidence>
<evidence type="ECO:0000259" key="10">
    <source>
        <dbReference type="Pfam" id="PF08753"/>
    </source>
</evidence>
<dbReference type="GO" id="GO:0003700">
    <property type="term" value="F:DNA-binding transcription factor activity"/>
    <property type="evidence" value="ECO:0007669"/>
    <property type="project" value="UniProtKB-UniRule"/>
</dbReference>
<reference evidence="11 12" key="1">
    <citation type="submission" date="2017-02" db="EMBL/GenBank/DDBJ databases">
        <authorList>
            <person name="Peterson S.W."/>
        </authorList>
    </citation>
    <scope>NUCLEOTIDE SEQUENCE [LARGE SCALE GENOMIC DNA]</scope>
    <source>
        <strain evidence="11 12">S285</strain>
    </source>
</reference>
<comment type="cofactor">
    <cofactor evidence="7">
        <name>Ni(2+)</name>
        <dbReference type="ChEBI" id="CHEBI:49786"/>
    </cofactor>
    <text evidence="7">Binds 1 nickel ion per subunit.</text>
</comment>
<dbReference type="InterPro" id="IPR050192">
    <property type="entry name" value="CopG/NikR_regulator"/>
</dbReference>
<dbReference type="NCBIfam" id="NF002815">
    <property type="entry name" value="PRK02967.1"/>
    <property type="match status" value="1"/>
</dbReference>
<dbReference type="InterPro" id="IPR010985">
    <property type="entry name" value="Ribbon_hlx_hlx"/>
</dbReference>
<gene>
    <name evidence="11" type="ORF">B1812_06760</name>
</gene>
<proteinExistence type="inferred from homology"/>
<evidence type="ECO:0000256" key="1">
    <source>
        <dbReference type="ARBA" id="ARBA00008478"/>
    </source>
</evidence>
<accession>A0A1W6MTD3</accession>
<evidence type="ECO:0000259" key="9">
    <source>
        <dbReference type="Pfam" id="PF01402"/>
    </source>
</evidence>
<dbReference type="Proteomes" id="UP000193978">
    <property type="component" value="Chromosome"/>
</dbReference>
<evidence type="ECO:0000256" key="5">
    <source>
        <dbReference type="ARBA" id="ARBA00023125"/>
    </source>
</evidence>
<feature type="compositionally biased region" description="Basic and acidic residues" evidence="8">
    <location>
        <begin position="141"/>
        <end position="156"/>
    </location>
</feature>
<evidence type="ECO:0000256" key="2">
    <source>
        <dbReference type="ARBA" id="ARBA00022596"/>
    </source>
</evidence>
<dbReference type="HAMAP" id="MF_00476">
    <property type="entry name" value="NikR"/>
    <property type="match status" value="1"/>
</dbReference>
<dbReference type="RefSeq" id="WP_085770907.1">
    <property type="nucleotide sequence ID" value="NZ_AP027149.1"/>
</dbReference>
<dbReference type="PANTHER" id="PTHR34719">
    <property type="entry name" value="NICKEL-RESPONSIVE REGULATOR"/>
    <property type="match status" value="1"/>
</dbReference>
<dbReference type="Pfam" id="PF01402">
    <property type="entry name" value="RHH_1"/>
    <property type="match status" value="1"/>
</dbReference>
<keyword evidence="6 7" id="KW-0804">Transcription</keyword>
<dbReference type="InterPro" id="IPR022988">
    <property type="entry name" value="Ni_resp_reg_NikR"/>
</dbReference>
<dbReference type="GO" id="GO:0010045">
    <property type="term" value="P:response to nickel cation"/>
    <property type="evidence" value="ECO:0007669"/>
    <property type="project" value="InterPro"/>
</dbReference>
<dbReference type="GO" id="GO:0003677">
    <property type="term" value="F:DNA binding"/>
    <property type="evidence" value="ECO:0007669"/>
    <property type="project" value="UniProtKB-KW"/>
</dbReference>